<evidence type="ECO:0008006" key="4">
    <source>
        <dbReference type="Google" id="ProtNLM"/>
    </source>
</evidence>
<feature type="region of interest" description="Disordered" evidence="1">
    <location>
        <begin position="469"/>
        <end position="490"/>
    </location>
</feature>
<evidence type="ECO:0000313" key="2">
    <source>
        <dbReference type="EMBL" id="AXI80405.1"/>
    </source>
</evidence>
<feature type="region of interest" description="Disordered" evidence="1">
    <location>
        <begin position="39"/>
        <end position="58"/>
    </location>
</feature>
<dbReference type="RefSeq" id="WP_114914591.1">
    <property type="nucleotide sequence ID" value="NZ_CP031264.1"/>
</dbReference>
<name>A0A345T350_9ACTN</name>
<evidence type="ECO:0000256" key="1">
    <source>
        <dbReference type="SAM" id="MobiDB-lite"/>
    </source>
</evidence>
<dbReference type="OrthoDB" id="135105at2"/>
<sequence>MATYAVSYVEGDSEAWVAQFLADLQRELDRLAPGIFTRLGDAPNGRDGRTAGDADEDGLHGARTADVLLALCSPGYFGDPRVGREWAVAVQRRTLGRARTGVAPQTVLPVRWEPLPQRLPSAAAEADPLSARDLPAAYRQDGLAQLTMQAPRLRTAYGEVVAAVAGQLLTAATGPVAPPLPPDHTAAGLPDVFAADDAAFTRRFRAHLRDALTLSDGGPPVDVPRRAAPVGAGSGAALLREQLPDLGRRIVLLGPRGSGRRRELGWLARAVLEEEPGCGPWGCEVVLPPVVRPGGMPAVVDLVQAVAPRLRALEPAGWAARQLRSGRALMALGGLEAIPARDRGAVWEWLLRLLEEYPRTPCVVASDGVRLPWHRLDGSYALVRLEPWTAEESRAFLGLAARSAPGDRDGHDRAARGLAALLEHDPVLRDLMAWPASATGIWSAARTADPGPPDRQRLLDAAVSAAWLPDGGPAETAESAGPRPSGQAAESALRAAVGRLAVVAARADRTSLPWEAVAGAADRRPTGEQSWDLLEELAEHPGVMYQPEPSRLAFAHAALRDCLAAAELARRGAAEAVDAAVAQQTGGGSPELALLVVGMLPPGDRDAFLTGLLDHHGAGTGGRALLLTTAAAAAMAGCGEAVADRLRAALRGLGPLESADLPLVARGGSGMRDLLPPGGAAALPPAAGTGTGGGAAPPVRAAAGAVRPVRRLPARPVPALRHPGPREVRSRGDLEGLTGLGHSGEVHWLGPIGDPGPLLGSVRGLRSLLIDGDPGLTALPDLSGCRTLRTLTVRGCPELRDLTALAASEVVFAELEPGTPHLDLDPLRRAPWLRRVDLVRDRGAPVSVWYLGRVEVRVHARGGVVDRPVPV</sequence>
<feature type="region of interest" description="Disordered" evidence="1">
    <location>
        <begin position="678"/>
        <end position="699"/>
    </location>
</feature>
<gene>
    <name evidence="2" type="ORF">C7M71_026405</name>
</gene>
<organism evidence="2 3">
    <name type="scientific">Peterkaempfera bronchialis</name>
    <dbReference type="NCBI Taxonomy" id="2126346"/>
    <lineage>
        <taxon>Bacteria</taxon>
        <taxon>Bacillati</taxon>
        <taxon>Actinomycetota</taxon>
        <taxon>Actinomycetes</taxon>
        <taxon>Kitasatosporales</taxon>
        <taxon>Streptomycetaceae</taxon>
        <taxon>Peterkaempfera</taxon>
    </lineage>
</organism>
<dbReference type="KEGG" id="stri:C7M71_026405"/>
<dbReference type="AlphaFoldDB" id="A0A345T350"/>
<feature type="compositionally biased region" description="Low complexity" evidence="1">
    <location>
        <begin position="678"/>
        <end position="688"/>
    </location>
</feature>
<dbReference type="EMBL" id="CP031264">
    <property type="protein sequence ID" value="AXI80405.1"/>
    <property type="molecule type" value="Genomic_DNA"/>
</dbReference>
<protein>
    <recommendedName>
        <fullName evidence="4">TIR domain-containing protein</fullName>
    </recommendedName>
</protein>
<proteinExistence type="predicted"/>
<dbReference type="Proteomes" id="UP000249340">
    <property type="component" value="Chromosome"/>
</dbReference>
<accession>A0A345T350</accession>
<reference evidence="3" key="1">
    <citation type="submission" date="2018-07" db="EMBL/GenBank/DDBJ databases">
        <title>Streptacidiphilus bronchialis DSM 106435 chromosome.</title>
        <authorList>
            <person name="Batra D."/>
            <person name="Gulvik C.A."/>
        </authorList>
    </citation>
    <scope>NUCLEOTIDE SEQUENCE [LARGE SCALE GENOMIC DNA]</scope>
    <source>
        <strain evidence="3">DSM 106435</strain>
    </source>
</reference>
<evidence type="ECO:0000313" key="3">
    <source>
        <dbReference type="Proteomes" id="UP000249340"/>
    </source>
</evidence>
<keyword evidence="3" id="KW-1185">Reference proteome</keyword>
<feature type="compositionally biased region" description="Basic and acidic residues" evidence="1">
    <location>
        <begin position="44"/>
        <end position="58"/>
    </location>
</feature>